<reference evidence="1 2" key="1">
    <citation type="submission" date="2021-06" db="EMBL/GenBank/DDBJ databases">
        <title>Caerostris extrusa draft genome.</title>
        <authorList>
            <person name="Kono N."/>
            <person name="Arakawa K."/>
        </authorList>
    </citation>
    <scope>NUCLEOTIDE SEQUENCE [LARGE SCALE GENOMIC DNA]</scope>
</reference>
<accession>A0AAV4NFC9</accession>
<evidence type="ECO:0000313" key="1">
    <source>
        <dbReference type="EMBL" id="GIX83353.1"/>
    </source>
</evidence>
<protein>
    <submittedName>
        <fullName evidence="1">Uncharacterized protein</fullName>
    </submittedName>
</protein>
<name>A0AAV4NFC9_CAEEX</name>
<sequence>MNLKPVVPKRSIEGKYKGVQRGRAINCYLGGFGCQKGAVLNVWGSGSIFQVPPLSEPVHMWCQGPNEVTGSDSSVSDVLEKGSIGRLWSTKGISFKRLAGCFWRCSSVGSNHPLVKNLDKDILRPLLALLVVDVVSKMVY</sequence>
<dbReference type="Proteomes" id="UP001054945">
    <property type="component" value="Unassembled WGS sequence"/>
</dbReference>
<organism evidence="1 2">
    <name type="scientific">Caerostris extrusa</name>
    <name type="common">Bark spider</name>
    <name type="synonym">Caerostris bankana</name>
    <dbReference type="NCBI Taxonomy" id="172846"/>
    <lineage>
        <taxon>Eukaryota</taxon>
        <taxon>Metazoa</taxon>
        <taxon>Ecdysozoa</taxon>
        <taxon>Arthropoda</taxon>
        <taxon>Chelicerata</taxon>
        <taxon>Arachnida</taxon>
        <taxon>Araneae</taxon>
        <taxon>Araneomorphae</taxon>
        <taxon>Entelegynae</taxon>
        <taxon>Araneoidea</taxon>
        <taxon>Araneidae</taxon>
        <taxon>Caerostris</taxon>
    </lineage>
</organism>
<proteinExistence type="predicted"/>
<gene>
    <name evidence="1" type="ORF">CEXT_625241</name>
</gene>
<dbReference type="AlphaFoldDB" id="A0AAV4NFC9"/>
<keyword evidence="2" id="KW-1185">Reference proteome</keyword>
<dbReference type="EMBL" id="BPLR01020861">
    <property type="protein sequence ID" value="GIX83353.1"/>
    <property type="molecule type" value="Genomic_DNA"/>
</dbReference>
<dbReference type="PROSITE" id="PS51257">
    <property type="entry name" value="PROKAR_LIPOPROTEIN"/>
    <property type="match status" value="1"/>
</dbReference>
<evidence type="ECO:0000313" key="2">
    <source>
        <dbReference type="Proteomes" id="UP001054945"/>
    </source>
</evidence>
<comment type="caution">
    <text evidence="1">The sequence shown here is derived from an EMBL/GenBank/DDBJ whole genome shotgun (WGS) entry which is preliminary data.</text>
</comment>